<reference evidence="2 4" key="1">
    <citation type="journal article" date="2012" name="Nature">
        <title>Algal genomes reveal evolutionary mosaicism and the fate of nucleomorphs.</title>
        <authorList>
            <consortium name="DOE Joint Genome Institute"/>
            <person name="Curtis B.A."/>
            <person name="Tanifuji G."/>
            <person name="Burki F."/>
            <person name="Gruber A."/>
            <person name="Irimia M."/>
            <person name="Maruyama S."/>
            <person name="Arias M.C."/>
            <person name="Ball S.G."/>
            <person name="Gile G.H."/>
            <person name="Hirakawa Y."/>
            <person name="Hopkins J.F."/>
            <person name="Kuo A."/>
            <person name="Rensing S.A."/>
            <person name="Schmutz J."/>
            <person name="Symeonidi A."/>
            <person name="Elias M."/>
            <person name="Eveleigh R.J."/>
            <person name="Herman E.K."/>
            <person name="Klute M.J."/>
            <person name="Nakayama T."/>
            <person name="Obornik M."/>
            <person name="Reyes-Prieto A."/>
            <person name="Armbrust E.V."/>
            <person name="Aves S.J."/>
            <person name="Beiko R.G."/>
            <person name="Coutinho P."/>
            <person name="Dacks J.B."/>
            <person name="Durnford D.G."/>
            <person name="Fast N.M."/>
            <person name="Green B.R."/>
            <person name="Grisdale C.J."/>
            <person name="Hempel F."/>
            <person name="Henrissat B."/>
            <person name="Hoppner M.P."/>
            <person name="Ishida K."/>
            <person name="Kim E."/>
            <person name="Koreny L."/>
            <person name="Kroth P.G."/>
            <person name="Liu Y."/>
            <person name="Malik S.B."/>
            <person name="Maier U.G."/>
            <person name="McRose D."/>
            <person name="Mock T."/>
            <person name="Neilson J.A."/>
            <person name="Onodera N.T."/>
            <person name="Poole A.M."/>
            <person name="Pritham E.J."/>
            <person name="Richards T.A."/>
            <person name="Rocap G."/>
            <person name="Roy S.W."/>
            <person name="Sarai C."/>
            <person name="Schaack S."/>
            <person name="Shirato S."/>
            <person name="Slamovits C.H."/>
            <person name="Spencer D.F."/>
            <person name="Suzuki S."/>
            <person name="Worden A.Z."/>
            <person name="Zauner S."/>
            <person name="Barry K."/>
            <person name="Bell C."/>
            <person name="Bharti A.K."/>
            <person name="Crow J.A."/>
            <person name="Grimwood J."/>
            <person name="Kramer R."/>
            <person name="Lindquist E."/>
            <person name="Lucas S."/>
            <person name="Salamov A."/>
            <person name="McFadden G.I."/>
            <person name="Lane C.E."/>
            <person name="Keeling P.J."/>
            <person name="Gray M.W."/>
            <person name="Grigoriev I.V."/>
            <person name="Archibald J.M."/>
        </authorList>
    </citation>
    <scope>NUCLEOTIDE SEQUENCE</scope>
    <source>
        <strain evidence="2 4">CCMP2712</strain>
    </source>
</reference>
<dbReference type="GeneID" id="17305873"/>
<evidence type="ECO:0008006" key="5">
    <source>
        <dbReference type="Google" id="ProtNLM"/>
    </source>
</evidence>
<protein>
    <recommendedName>
        <fullName evidence="5">C2 NT-type domain-containing protein</fullName>
    </recommendedName>
</protein>
<organism evidence="2">
    <name type="scientific">Guillardia theta (strain CCMP2712)</name>
    <name type="common">Cryptophyte</name>
    <dbReference type="NCBI Taxonomy" id="905079"/>
    <lineage>
        <taxon>Eukaryota</taxon>
        <taxon>Cryptophyceae</taxon>
        <taxon>Pyrenomonadales</taxon>
        <taxon>Geminigeraceae</taxon>
        <taxon>Guillardia</taxon>
    </lineage>
</organism>
<dbReference type="AlphaFoldDB" id="L1JLH6"/>
<dbReference type="EnsemblProtists" id="EKX49202">
    <property type="protein sequence ID" value="EKX49202"/>
    <property type="gene ID" value="GUITHDRAFT_105278"/>
</dbReference>
<feature type="compositionally biased region" description="Basic and acidic residues" evidence="1">
    <location>
        <begin position="302"/>
        <end position="324"/>
    </location>
</feature>
<dbReference type="Proteomes" id="UP000011087">
    <property type="component" value="Unassembled WGS sequence"/>
</dbReference>
<dbReference type="KEGG" id="gtt:GUITHDRAFT_105278"/>
<accession>L1JLH6</accession>
<feature type="region of interest" description="Disordered" evidence="1">
    <location>
        <begin position="365"/>
        <end position="389"/>
    </location>
</feature>
<evidence type="ECO:0000313" key="4">
    <source>
        <dbReference type="Proteomes" id="UP000011087"/>
    </source>
</evidence>
<reference evidence="4" key="2">
    <citation type="submission" date="2012-11" db="EMBL/GenBank/DDBJ databases">
        <authorList>
            <person name="Kuo A."/>
            <person name="Curtis B.A."/>
            <person name="Tanifuji G."/>
            <person name="Burki F."/>
            <person name="Gruber A."/>
            <person name="Irimia M."/>
            <person name="Maruyama S."/>
            <person name="Arias M.C."/>
            <person name="Ball S.G."/>
            <person name="Gile G.H."/>
            <person name="Hirakawa Y."/>
            <person name="Hopkins J.F."/>
            <person name="Rensing S.A."/>
            <person name="Schmutz J."/>
            <person name="Symeonidi A."/>
            <person name="Elias M."/>
            <person name="Eveleigh R.J."/>
            <person name="Herman E.K."/>
            <person name="Klute M.J."/>
            <person name="Nakayama T."/>
            <person name="Obornik M."/>
            <person name="Reyes-Prieto A."/>
            <person name="Armbrust E.V."/>
            <person name="Aves S.J."/>
            <person name="Beiko R.G."/>
            <person name="Coutinho P."/>
            <person name="Dacks J.B."/>
            <person name="Durnford D.G."/>
            <person name="Fast N.M."/>
            <person name="Green B.R."/>
            <person name="Grisdale C."/>
            <person name="Hempe F."/>
            <person name="Henrissat B."/>
            <person name="Hoppner M.P."/>
            <person name="Ishida K.-I."/>
            <person name="Kim E."/>
            <person name="Koreny L."/>
            <person name="Kroth P.G."/>
            <person name="Liu Y."/>
            <person name="Malik S.-B."/>
            <person name="Maier U.G."/>
            <person name="McRose D."/>
            <person name="Mock T."/>
            <person name="Neilson J.A."/>
            <person name="Onodera N.T."/>
            <person name="Poole A.M."/>
            <person name="Pritham E.J."/>
            <person name="Richards T.A."/>
            <person name="Rocap G."/>
            <person name="Roy S.W."/>
            <person name="Sarai C."/>
            <person name="Schaack S."/>
            <person name="Shirato S."/>
            <person name="Slamovits C.H."/>
            <person name="Spencer D.F."/>
            <person name="Suzuki S."/>
            <person name="Worden A.Z."/>
            <person name="Zauner S."/>
            <person name="Barry K."/>
            <person name="Bell C."/>
            <person name="Bharti A.K."/>
            <person name="Crow J.A."/>
            <person name="Grimwood J."/>
            <person name="Kramer R."/>
            <person name="Lindquist E."/>
            <person name="Lucas S."/>
            <person name="Salamov A."/>
            <person name="McFadden G.I."/>
            <person name="Lane C.E."/>
            <person name="Keeling P.J."/>
            <person name="Gray M.W."/>
            <person name="Grigoriev I.V."/>
            <person name="Archibald J.M."/>
        </authorList>
    </citation>
    <scope>NUCLEOTIDE SEQUENCE</scope>
    <source>
        <strain evidence="4">CCMP2712</strain>
    </source>
</reference>
<feature type="compositionally biased region" description="Polar residues" evidence="1">
    <location>
        <begin position="191"/>
        <end position="203"/>
    </location>
</feature>
<feature type="compositionally biased region" description="Basic and acidic residues" evidence="1">
    <location>
        <begin position="365"/>
        <end position="380"/>
    </location>
</feature>
<evidence type="ECO:0000313" key="3">
    <source>
        <dbReference type="EnsemblProtists" id="EKX49202"/>
    </source>
</evidence>
<evidence type="ECO:0000313" key="2">
    <source>
        <dbReference type="EMBL" id="EKX49202.1"/>
    </source>
</evidence>
<dbReference type="EMBL" id="JH992983">
    <property type="protein sequence ID" value="EKX49202.1"/>
    <property type="molecule type" value="Genomic_DNA"/>
</dbReference>
<reference evidence="3" key="3">
    <citation type="submission" date="2015-06" db="UniProtKB">
        <authorList>
            <consortium name="EnsemblProtists"/>
        </authorList>
    </citation>
    <scope>IDENTIFICATION</scope>
</reference>
<name>L1JLH6_GUITC</name>
<gene>
    <name evidence="2" type="ORF">GUITHDRAFT_105278</name>
</gene>
<proteinExistence type="predicted"/>
<feature type="region of interest" description="Disordered" evidence="1">
    <location>
        <begin position="290"/>
        <end position="324"/>
    </location>
</feature>
<keyword evidence="4" id="KW-1185">Reference proteome</keyword>
<feature type="region of interest" description="Disordered" evidence="1">
    <location>
        <begin position="187"/>
        <end position="237"/>
    </location>
</feature>
<evidence type="ECO:0000256" key="1">
    <source>
        <dbReference type="SAM" id="MobiDB-lite"/>
    </source>
</evidence>
<dbReference type="HOGENOM" id="CLU_710681_0_0_1"/>
<dbReference type="PaxDb" id="55529-EKX49202"/>
<sequence>MIRRLRKGAKISGKRYAITATIHSLRFSESIPWHSSKVWYHENARECAELDSNFQEVAILWKRKSGKEVMSSWKPCYDVHLMVANEKPTQHKLICWDEDISLALMLYPVDLKRMLEKSTTFTLMGRAFLSSNSKAIASAKVDVAKLHDGCATMELELQIEHKPLGRLMLTLLAKPLLEDNLVSPERPFQRCVSSPDHTSTIQTDPIEDSVHSVVSETSESAEEKSPEIPSMSVARRPRKTASFPLRMHAHETLATCEDKEEDIRPSSGFLSALSKTIPSFQSFRAIMGNPSDVVDTTQSADARGRENVKPNNIPDKEAEDAGKPGLEEQLVRSPELKALLSSSHPEVCIEVLKLRKEVEELKEKAQHQENEIERLKEKNQVKPQVSDWR</sequence>
<dbReference type="RefSeq" id="XP_005836182.1">
    <property type="nucleotide sequence ID" value="XM_005836125.1"/>
</dbReference>